<accession>A0ABQ8JPL5</accession>
<organism evidence="1 2">
    <name type="scientific">Dermatophagoides pteronyssinus</name>
    <name type="common">European house dust mite</name>
    <dbReference type="NCBI Taxonomy" id="6956"/>
    <lineage>
        <taxon>Eukaryota</taxon>
        <taxon>Metazoa</taxon>
        <taxon>Ecdysozoa</taxon>
        <taxon>Arthropoda</taxon>
        <taxon>Chelicerata</taxon>
        <taxon>Arachnida</taxon>
        <taxon>Acari</taxon>
        <taxon>Acariformes</taxon>
        <taxon>Sarcoptiformes</taxon>
        <taxon>Astigmata</taxon>
        <taxon>Psoroptidia</taxon>
        <taxon>Analgoidea</taxon>
        <taxon>Pyroglyphidae</taxon>
        <taxon>Dermatophagoidinae</taxon>
        <taxon>Dermatophagoides</taxon>
    </lineage>
</organism>
<protein>
    <submittedName>
        <fullName evidence="1">Uncharacterized protein</fullName>
    </submittedName>
</protein>
<sequence>MTHLKFEYYASPYGYFYMAIFSFIEAFQAHFPYELNFVISALGSSRNSDYHDGSHCHNTSSCSKTYLMFSNQ</sequence>
<dbReference type="EMBL" id="NJHN03000029">
    <property type="protein sequence ID" value="KAH9424554.1"/>
    <property type="molecule type" value="Genomic_DNA"/>
</dbReference>
<evidence type="ECO:0000313" key="2">
    <source>
        <dbReference type="Proteomes" id="UP000887458"/>
    </source>
</evidence>
<evidence type="ECO:0000313" key="1">
    <source>
        <dbReference type="EMBL" id="KAH9424554.1"/>
    </source>
</evidence>
<reference evidence="1 2" key="2">
    <citation type="journal article" date="2022" name="Mol. Biol. Evol.">
        <title>Comparative Genomics Reveals Insights into the Divergent Evolution of Astigmatic Mites and Household Pest Adaptations.</title>
        <authorList>
            <person name="Xiong Q."/>
            <person name="Wan A.T."/>
            <person name="Liu X."/>
            <person name="Fung C.S."/>
            <person name="Xiao X."/>
            <person name="Malainual N."/>
            <person name="Hou J."/>
            <person name="Wang L."/>
            <person name="Wang M."/>
            <person name="Yang K.Y."/>
            <person name="Cui Y."/>
            <person name="Leung E.L."/>
            <person name="Nong W."/>
            <person name="Shin S.K."/>
            <person name="Au S.W."/>
            <person name="Jeong K.Y."/>
            <person name="Chew F.T."/>
            <person name="Hui J.H."/>
            <person name="Leung T.F."/>
            <person name="Tungtrongchitr A."/>
            <person name="Zhong N."/>
            <person name="Liu Z."/>
            <person name="Tsui S.K."/>
        </authorList>
    </citation>
    <scope>NUCLEOTIDE SEQUENCE [LARGE SCALE GENOMIC DNA]</scope>
    <source>
        <strain evidence="1">Derp</strain>
    </source>
</reference>
<comment type="caution">
    <text evidence="1">The sequence shown here is derived from an EMBL/GenBank/DDBJ whole genome shotgun (WGS) entry which is preliminary data.</text>
</comment>
<name>A0ABQ8JPL5_DERPT</name>
<gene>
    <name evidence="1" type="ORF">DERP_004739</name>
</gene>
<keyword evidence="2" id="KW-1185">Reference proteome</keyword>
<dbReference type="Proteomes" id="UP000887458">
    <property type="component" value="Unassembled WGS sequence"/>
</dbReference>
<proteinExistence type="predicted"/>
<reference evidence="1 2" key="1">
    <citation type="journal article" date="2018" name="J. Allergy Clin. Immunol.">
        <title>High-quality assembly of Dermatophagoides pteronyssinus genome and transcriptome reveals a wide range of novel allergens.</title>
        <authorList>
            <person name="Liu X.Y."/>
            <person name="Yang K.Y."/>
            <person name="Wang M.Q."/>
            <person name="Kwok J.S."/>
            <person name="Zeng X."/>
            <person name="Yang Z."/>
            <person name="Xiao X.J."/>
            <person name="Lau C.P."/>
            <person name="Li Y."/>
            <person name="Huang Z.M."/>
            <person name="Ba J.G."/>
            <person name="Yim A.K."/>
            <person name="Ouyang C.Y."/>
            <person name="Ngai S.M."/>
            <person name="Chan T.F."/>
            <person name="Leung E.L."/>
            <person name="Liu L."/>
            <person name="Liu Z.G."/>
            <person name="Tsui S.K."/>
        </authorList>
    </citation>
    <scope>NUCLEOTIDE SEQUENCE [LARGE SCALE GENOMIC DNA]</scope>
    <source>
        <strain evidence="1">Derp</strain>
    </source>
</reference>